<dbReference type="Proteomes" id="UP000712600">
    <property type="component" value="Unassembled WGS sequence"/>
</dbReference>
<dbReference type="InterPro" id="IPR000845">
    <property type="entry name" value="Nucleoside_phosphorylase_d"/>
</dbReference>
<sequence>MGCFLIGLLVVILSIGNIIEEANGEISPKILSNIKMMNKRGPYLGIVAPNNFELNPLLASRAYVPYPSLPFIDFAACVLGLERIGYPGNFKVSGSGSLSGGSIILLSLSGSGVLGYPGVGYPSKNCRRFRYGNISNQRVVIVMTGLGMVNAGVATQLLVSLFRLKGVLHYGIAGNADVSLDIGDVTIPKFWAHSGLWNWQRYGDGIDDELGLEAGGDYTRDIGYLQFSKYNNQSDNFLNRDMRLPQCVNTTCLPRPPKVTIVDRGVSASVFVDNAAYRTFLRSKFNATTIDMESAAVALICHQQALPFVVIRALSDLAGGGSDVSNEADLFGSLAAQNSVDVLVKFVGLLPTHKSKTHS</sequence>
<protein>
    <recommendedName>
        <fullName evidence="3">Nucleoside phosphorylase domain-containing protein</fullName>
    </recommendedName>
</protein>
<feature type="transmembrane region" description="Helical" evidence="1">
    <location>
        <begin position="98"/>
        <end position="119"/>
    </location>
</feature>
<keyword evidence="2" id="KW-0732">Signal</keyword>
<evidence type="ECO:0000313" key="5">
    <source>
        <dbReference type="Proteomes" id="UP000712600"/>
    </source>
</evidence>
<dbReference type="EMBL" id="QGKX02000004">
    <property type="protein sequence ID" value="KAF3604326.1"/>
    <property type="molecule type" value="Genomic_DNA"/>
</dbReference>
<dbReference type="Pfam" id="PF01048">
    <property type="entry name" value="PNP_UDP_1"/>
    <property type="match status" value="1"/>
</dbReference>
<feature type="transmembrane region" description="Helical" evidence="1">
    <location>
        <begin position="139"/>
        <end position="162"/>
    </location>
</feature>
<feature type="domain" description="Nucleoside phosphorylase" evidence="3">
    <location>
        <begin position="125"/>
        <end position="347"/>
    </location>
</feature>
<name>A0A8S9SRU6_BRACR</name>
<dbReference type="Gene3D" id="3.40.50.1580">
    <property type="entry name" value="Nucleoside phosphorylase domain"/>
    <property type="match status" value="1"/>
</dbReference>
<comment type="caution">
    <text evidence="4">The sequence shown here is derived from an EMBL/GenBank/DDBJ whole genome shotgun (WGS) entry which is preliminary data.</text>
</comment>
<dbReference type="AlphaFoldDB" id="A0A8S9SRU6"/>
<evidence type="ECO:0000313" key="4">
    <source>
        <dbReference type="EMBL" id="KAF3604326.1"/>
    </source>
</evidence>
<organism evidence="4 5">
    <name type="scientific">Brassica cretica</name>
    <name type="common">Mustard</name>
    <dbReference type="NCBI Taxonomy" id="69181"/>
    <lineage>
        <taxon>Eukaryota</taxon>
        <taxon>Viridiplantae</taxon>
        <taxon>Streptophyta</taxon>
        <taxon>Embryophyta</taxon>
        <taxon>Tracheophyta</taxon>
        <taxon>Spermatophyta</taxon>
        <taxon>Magnoliopsida</taxon>
        <taxon>eudicotyledons</taxon>
        <taxon>Gunneridae</taxon>
        <taxon>Pentapetalae</taxon>
        <taxon>rosids</taxon>
        <taxon>malvids</taxon>
        <taxon>Brassicales</taxon>
        <taxon>Brassicaceae</taxon>
        <taxon>Brassiceae</taxon>
        <taxon>Brassica</taxon>
    </lineage>
</organism>
<dbReference type="PANTHER" id="PTHR21234:SF42">
    <property type="entry name" value="PHOSPHORYLASE SUPERFAMILY PROTEIN"/>
    <property type="match status" value="1"/>
</dbReference>
<keyword evidence="1" id="KW-1133">Transmembrane helix</keyword>
<proteinExistence type="predicted"/>
<evidence type="ECO:0000256" key="1">
    <source>
        <dbReference type="SAM" id="Phobius"/>
    </source>
</evidence>
<evidence type="ECO:0000256" key="2">
    <source>
        <dbReference type="SAM" id="SignalP"/>
    </source>
</evidence>
<keyword evidence="1" id="KW-0472">Membrane</keyword>
<feature type="chain" id="PRO_5035934747" description="Nucleoside phosphorylase domain-containing protein" evidence="2">
    <location>
        <begin position="25"/>
        <end position="359"/>
    </location>
</feature>
<dbReference type="CDD" id="cd09008">
    <property type="entry name" value="MTAN"/>
    <property type="match status" value="1"/>
</dbReference>
<accession>A0A8S9SRU6</accession>
<evidence type="ECO:0000259" key="3">
    <source>
        <dbReference type="Pfam" id="PF01048"/>
    </source>
</evidence>
<dbReference type="PANTHER" id="PTHR21234">
    <property type="entry name" value="PURINE NUCLEOSIDE PHOSPHORYLASE"/>
    <property type="match status" value="1"/>
</dbReference>
<gene>
    <name evidence="4" type="ORF">F2Q69_00033283</name>
</gene>
<feature type="signal peptide" evidence="2">
    <location>
        <begin position="1"/>
        <end position="24"/>
    </location>
</feature>
<reference evidence="4" key="1">
    <citation type="submission" date="2019-12" db="EMBL/GenBank/DDBJ databases">
        <title>Genome sequencing and annotation of Brassica cretica.</title>
        <authorList>
            <person name="Studholme D.J."/>
            <person name="Sarris P."/>
        </authorList>
    </citation>
    <scope>NUCLEOTIDE SEQUENCE</scope>
    <source>
        <strain evidence="4">PFS-109/04</strain>
        <tissue evidence="4">Leaf</tissue>
    </source>
</reference>
<dbReference type="GO" id="GO:0003824">
    <property type="term" value="F:catalytic activity"/>
    <property type="evidence" value="ECO:0007669"/>
    <property type="project" value="InterPro"/>
</dbReference>
<dbReference type="SUPFAM" id="SSF53167">
    <property type="entry name" value="Purine and uridine phosphorylases"/>
    <property type="match status" value="1"/>
</dbReference>
<dbReference type="GO" id="GO:0009116">
    <property type="term" value="P:nucleoside metabolic process"/>
    <property type="evidence" value="ECO:0007669"/>
    <property type="project" value="InterPro"/>
</dbReference>
<dbReference type="InterPro" id="IPR035994">
    <property type="entry name" value="Nucleoside_phosphorylase_sf"/>
</dbReference>
<keyword evidence="1" id="KW-0812">Transmembrane</keyword>